<name>A0A645HTN6_9ZZZZ</name>
<dbReference type="EMBL" id="VSSQ01095372">
    <property type="protein sequence ID" value="MPN39514.1"/>
    <property type="molecule type" value="Genomic_DNA"/>
</dbReference>
<evidence type="ECO:0000313" key="2">
    <source>
        <dbReference type="EMBL" id="MPN39514.1"/>
    </source>
</evidence>
<comment type="caution">
    <text evidence="2">The sequence shown here is derived from an EMBL/GenBank/DDBJ whole genome shotgun (WGS) entry which is preliminary data.</text>
</comment>
<dbReference type="PROSITE" id="PS51832">
    <property type="entry name" value="HD_GYP"/>
    <property type="match status" value="1"/>
</dbReference>
<dbReference type="PANTHER" id="PTHR43155:SF8">
    <property type="entry name" value="METAL DEPENDENT PHOSPHOHYDROLASE"/>
    <property type="match status" value="1"/>
</dbReference>
<evidence type="ECO:0000259" key="1">
    <source>
        <dbReference type="PROSITE" id="PS51832"/>
    </source>
</evidence>
<feature type="domain" description="HD-GYP" evidence="1">
    <location>
        <begin position="1"/>
        <end position="50"/>
    </location>
</feature>
<reference evidence="2" key="1">
    <citation type="submission" date="2019-08" db="EMBL/GenBank/DDBJ databases">
        <authorList>
            <person name="Kucharzyk K."/>
            <person name="Murdoch R.W."/>
            <person name="Higgins S."/>
            <person name="Loffler F."/>
        </authorList>
    </citation>
    <scope>NUCLEOTIDE SEQUENCE</scope>
</reference>
<protein>
    <recommendedName>
        <fullName evidence="1">HD-GYP domain-containing protein</fullName>
    </recommendedName>
</protein>
<organism evidence="2">
    <name type="scientific">bioreactor metagenome</name>
    <dbReference type="NCBI Taxonomy" id="1076179"/>
    <lineage>
        <taxon>unclassified sequences</taxon>
        <taxon>metagenomes</taxon>
        <taxon>ecological metagenomes</taxon>
    </lineage>
</organism>
<dbReference type="PANTHER" id="PTHR43155">
    <property type="entry name" value="CYCLIC DI-GMP PHOSPHODIESTERASE PA4108-RELATED"/>
    <property type="match status" value="1"/>
</dbReference>
<proteinExistence type="predicted"/>
<gene>
    <name evidence="2" type="ORF">SDC9_187042</name>
</gene>
<dbReference type="Gene3D" id="1.10.3210.10">
    <property type="entry name" value="Hypothetical protein af1432"/>
    <property type="match status" value="1"/>
</dbReference>
<dbReference type="AlphaFoldDB" id="A0A645HTN6"/>
<dbReference type="SUPFAM" id="SSF109604">
    <property type="entry name" value="HD-domain/PDEase-like"/>
    <property type="match status" value="1"/>
</dbReference>
<accession>A0A645HTN6</accession>
<dbReference type="InterPro" id="IPR037522">
    <property type="entry name" value="HD_GYP_dom"/>
</dbReference>
<sequence length="50" mass="5830">MTSERPYKKAMTHEEAIDELKNCKGKQFDPEITDIFIEKVLNNKNTDADE</sequence>